<dbReference type="InterPro" id="IPR020904">
    <property type="entry name" value="Sc_DH/Rdtase_CS"/>
</dbReference>
<dbReference type="Gene3D" id="3.40.50.720">
    <property type="entry name" value="NAD(P)-binding Rossmann-like Domain"/>
    <property type="match status" value="1"/>
</dbReference>
<dbReference type="InterPro" id="IPR002347">
    <property type="entry name" value="SDR_fam"/>
</dbReference>
<dbReference type="GO" id="GO:0005783">
    <property type="term" value="C:endoplasmic reticulum"/>
    <property type="evidence" value="ECO:0007669"/>
    <property type="project" value="TreeGrafter"/>
</dbReference>
<evidence type="ECO:0000256" key="1">
    <source>
        <dbReference type="ARBA" id="ARBA00006484"/>
    </source>
</evidence>
<dbReference type="STRING" id="694573.A0A194UND0"/>
<dbReference type="GO" id="GO:0019433">
    <property type="term" value="P:triglyceride catabolic process"/>
    <property type="evidence" value="ECO:0007669"/>
    <property type="project" value="TreeGrafter"/>
</dbReference>
<dbReference type="OrthoDB" id="2102561at2759"/>
<name>A0A194UND0_CYTMA</name>
<dbReference type="GO" id="GO:0006654">
    <property type="term" value="P:phosphatidic acid biosynthetic process"/>
    <property type="evidence" value="ECO:0007669"/>
    <property type="project" value="TreeGrafter"/>
</dbReference>
<sequence length="433" mass="47917">MDELRAVIQETIMAFVQNNTTAVKKKDVSLLSSVLSDNCVKMYRPLSFVNKYPQFFKAQITNAKYEAQMKIELQTMSDVVQNVTRTVIDVHQRVANVWIEKTVRTVDGPTSSVEVIYDLEFTQDGKQISQYIEFVDTFESVKVLEQMLTISKKTVLITGCSTGSIGWALTKVFLEHDFHVFAGVRSRSKAMGLAELSNVDLVELDVTVPQTISQCKEVVAKRTDGKLDVLINCAGIEGVRPLLDVDMEWAKQVYDVNVWGPLAVTQAFAPLVIQSKGIIANLSSIGSKIPMCWAGIYSSSKAAIAQMSDTLRIEMEPLGVRVVTVMVGSASTTIFDKPGGQLQLPETSYYRYPGIEEMANKQRAEHKNACMSVDELAPKLVNGILTGTKDPLWAGTFATAVRWGTWAYPRRFMDWSCNVGRGLEKVKAGTLGA</sequence>
<dbReference type="AlphaFoldDB" id="A0A194UND0"/>
<dbReference type="GO" id="GO:0005811">
    <property type="term" value="C:lipid droplet"/>
    <property type="evidence" value="ECO:0007669"/>
    <property type="project" value="TreeGrafter"/>
</dbReference>
<dbReference type="PANTHER" id="PTHR44169">
    <property type="entry name" value="NADPH-DEPENDENT 1-ACYLDIHYDROXYACETONE PHOSPHATE REDUCTASE"/>
    <property type="match status" value="1"/>
</dbReference>
<dbReference type="PROSITE" id="PS00061">
    <property type="entry name" value="ADH_SHORT"/>
    <property type="match status" value="1"/>
</dbReference>
<dbReference type="SUPFAM" id="SSF51735">
    <property type="entry name" value="NAD(P)-binding Rossmann-fold domains"/>
    <property type="match status" value="1"/>
</dbReference>
<dbReference type="GO" id="GO:0000140">
    <property type="term" value="F:acylglycerone-phosphate reductase (NADP+) activity"/>
    <property type="evidence" value="ECO:0007669"/>
    <property type="project" value="TreeGrafter"/>
</dbReference>
<gene>
    <name evidence="5" type="ORF">VP1G_00788</name>
</gene>
<dbReference type="Proteomes" id="UP000078576">
    <property type="component" value="Unassembled WGS sequence"/>
</dbReference>
<organism evidence="5 6">
    <name type="scientific">Cytospora mali</name>
    <name type="common">Apple Valsa canker fungus</name>
    <name type="synonym">Valsa mali</name>
    <dbReference type="NCBI Taxonomy" id="578113"/>
    <lineage>
        <taxon>Eukaryota</taxon>
        <taxon>Fungi</taxon>
        <taxon>Dikarya</taxon>
        <taxon>Ascomycota</taxon>
        <taxon>Pezizomycotina</taxon>
        <taxon>Sordariomycetes</taxon>
        <taxon>Sordariomycetidae</taxon>
        <taxon>Diaporthales</taxon>
        <taxon>Cytosporaceae</taxon>
        <taxon>Cytospora</taxon>
    </lineage>
</organism>
<dbReference type="PRINTS" id="PR00080">
    <property type="entry name" value="SDRFAMILY"/>
</dbReference>
<protein>
    <submittedName>
        <fullName evidence="5">NADPH-dependent 1-acyldihydroxyacetone phosphate reductase</fullName>
    </submittedName>
</protein>
<dbReference type="InterPro" id="IPR036291">
    <property type="entry name" value="NAD(P)-bd_dom_sf"/>
</dbReference>
<dbReference type="GO" id="GO:0004806">
    <property type="term" value="F:triacylglycerol lipase activity"/>
    <property type="evidence" value="ECO:0007669"/>
    <property type="project" value="TreeGrafter"/>
</dbReference>
<evidence type="ECO:0000313" key="5">
    <source>
        <dbReference type="EMBL" id="KUI53156.1"/>
    </source>
</evidence>
<evidence type="ECO:0000256" key="3">
    <source>
        <dbReference type="ARBA" id="ARBA00023002"/>
    </source>
</evidence>
<keyword evidence="3" id="KW-0560">Oxidoreductase</keyword>
<proteinExistence type="inferred from homology"/>
<comment type="similarity">
    <text evidence="1 4">Belongs to the short-chain dehydrogenases/reductases (SDR) family.</text>
</comment>
<reference evidence="6" key="1">
    <citation type="submission" date="2014-12" db="EMBL/GenBank/DDBJ databases">
        <title>Genome Sequence of Valsa Canker Pathogens Uncovers a Specific Adaption of Colonization on Woody Bark.</title>
        <authorList>
            <person name="Yin Z."/>
            <person name="Liu H."/>
            <person name="Gao X."/>
            <person name="Li Z."/>
            <person name="Song N."/>
            <person name="Ke X."/>
            <person name="Dai Q."/>
            <person name="Wu Y."/>
            <person name="Sun Y."/>
            <person name="Xu J.-R."/>
            <person name="Kang Z.K."/>
            <person name="Wang L."/>
            <person name="Huang L."/>
        </authorList>
    </citation>
    <scope>NUCLEOTIDE SEQUENCE [LARGE SCALE GENOMIC DNA]</scope>
    <source>
        <strain evidence="6">SXYL134</strain>
    </source>
</reference>
<evidence type="ECO:0000256" key="2">
    <source>
        <dbReference type="ARBA" id="ARBA00022857"/>
    </source>
</evidence>
<dbReference type="Pfam" id="PF00106">
    <property type="entry name" value="adh_short"/>
    <property type="match status" value="1"/>
</dbReference>
<dbReference type="PRINTS" id="PR00081">
    <property type="entry name" value="GDHRDH"/>
</dbReference>
<keyword evidence="2" id="KW-0521">NADP</keyword>
<dbReference type="EMBL" id="KN714668">
    <property type="protein sequence ID" value="KUI53156.1"/>
    <property type="molecule type" value="Genomic_DNA"/>
</dbReference>
<keyword evidence="6" id="KW-1185">Reference proteome</keyword>
<accession>A0A194UND0</accession>
<evidence type="ECO:0000256" key="4">
    <source>
        <dbReference type="RuleBase" id="RU000363"/>
    </source>
</evidence>
<evidence type="ECO:0000313" key="6">
    <source>
        <dbReference type="Proteomes" id="UP000078576"/>
    </source>
</evidence>
<dbReference type="PANTHER" id="PTHR44169:SF6">
    <property type="entry name" value="NADPH-DEPENDENT 1-ACYLDIHYDROXYACETONE PHOSPHATE REDUCTASE"/>
    <property type="match status" value="1"/>
</dbReference>